<keyword evidence="3 6" id="KW-0812">Transmembrane</keyword>
<evidence type="ECO:0000256" key="4">
    <source>
        <dbReference type="ARBA" id="ARBA00022989"/>
    </source>
</evidence>
<evidence type="ECO:0000256" key="3">
    <source>
        <dbReference type="ARBA" id="ARBA00022692"/>
    </source>
</evidence>
<feature type="compositionally biased region" description="Basic residues" evidence="7">
    <location>
        <begin position="312"/>
        <end position="327"/>
    </location>
</feature>
<dbReference type="EMBL" id="JAFLEQ010000001">
    <property type="protein sequence ID" value="MBN9643034.1"/>
    <property type="molecule type" value="Genomic_DNA"/>
</dbReference>
<dbReference type="Pfam" id="PF02104">
    <property type="entry name" value="SURF1"/>
    <property type="match status" value="1"/>
</dbReference>
<dbReference type="PANTHER" id="PTHR23427:SF2">
    <property type="entry name" value="SURFEIT LOCUS PROTEIN 1"/>
    <property type="match status" value="1"/>
</dbReference>
<evidence type="ECO:0000313" key="8">
    <source>
        <dbReference type="EMBL" id="MBN9643034.1"/>
    </source>
</evidence>
<name>A0A939DYA5_9CORY</name>
<reference evidence="8" key="1">
    <citation type="submission" date="2021-03" db="EMBL/GenBank/DDBJ databases">
        <authorList>
            <person name="Sun Q."/>
        </authorList>
    </citation>
    <scope>NUCLEOTIDE SEQUENCE</scope>
    <source>
        <strain evidence="8">CCM 8862</strain>
    </source>
</reference>
<keyword evidence="9" id="KW-1185">Reference proteome</keyword>
<evidence type="ECO:0000256" key="6">
    <source>
        <dbReference type="RuleBase" id="RU363076"/>
    </source>
</evidence>
<dbReference type="GO" id="GO:0005886">
    <property type="term" value="C:plasma membrane"/>
    <property type="evidence" value="ECO:0007669"/>
    <property type="project" value="UniProtKB-SubCell"/>
</dbReference>
<feature type="transmembrane region" description="Helical" evidence="6">
    <location>
        <begin position="21"/>
        <end position="44"/>
    </location>
</feature>
<evidence type="ECO:0000256" key="2">
    <source>
        <dbReference type="ARBA" id="ARBA00007165"/>
    </source>
</evidence>
<organism evidence="8 9">
    <name type="scientific">Corynebacterium mendelii</name>
    <dbReference type="NCBI Taxonomy" id="2765362"/>
    <lineage>
        <taxon>Bacteria</taxon>
        <taxon>Bacillati</taxon>
        <taxon>Actinomycetota</taxon>
        <taxon>Actinomycetes</taxon>
        <taxon>Mycobacteriales</taxon>
        <taxon>Corynebacteriaceae</taxon>
        <taxon>Corynebacterium</taxon>
    </lineage>
</organism>
<evidence type="ECO:0000313" key="9">
    <source>
        <dbReference type="Proteomes" id="UP000664332"/>
    </source>
</evidence>
<gene>
    <name evidence="8" type="ORF">JZY06_00085</name>
</gene>
<keyword evidence="5 6" id="KW-0472">Membrane</keyword>
<dbReference type="InterPro" id="IPR002994">
    <property type="entry name" value="Surf1/Shy1"/>
</dbReference>
<dbReference type="PANTHER" id="PTHR23427">
    <property type="entry name" value="SURFEIT LOCUS PROTEIN"/>
    <property type="match status" value="1"/>
</dbReference>
<feature type="compositionally biased region" description="Basic and acidic residues" evidence="7">
    <location>
        <begin position="253"/>
        <end position="262"/>
    </location>
</feature>
<dbReference type="AlphaFoldDB" id="A0A939DYA5"/>
<sequence>MTANTDNNSSRGIRDFLTPGWMITALLIIGFSYVAFTVLAPWQLGKNEVRTARNDRIKQAVQVDPVPFSDVFDRTGTVPEDQEWTRVIVRGHYLPQDQVLLRLRLVAEAPSLQALTAFDTVDGPVILVNRGFVAAEDNQGSLPDIPDAPTGETTIEGFARKADGPSDKGVQTLQGAKQTLVINPTQIGEAVGTALGRDYIQLADKQPGTVNAIPLPRLESGPYLSYGIQWIAFGVLAPIGLIWAIRSEMRERRREKQEREQLAAHTTTGAPPNPGDGHSPTPADNRPVNRNDDTGSTAESAAPADRQQATAPRRRARYGNVKRKKQPRAWIPNDDGERF</sequence>
<comment type="caution">
    <text evidence="8">The sequence shown here is derived from an EMBL/GenBank/DDBJ whole genome shotgun (WGS) entry which is preliminary data.</text>
</comment>
<feature type="transmembrane region" description="Helical" evidence="6">
    <location>
        <begin position="223"/>
        <end position="245"/>
    </location>
</feature>
<proteinExistence type="inferred from homology"/>
<keyword evidence="4 6" id="KW-1133">Transmembrane helix</keyword>
<dbReference type="RefSeq" id="WP_207117451.1">
    <property type="nucleotide sequence ID" value="NZ_JAFLEQ010000001.1"/>
</dbReference>
<keyword evidence="6" id="KW-1003">Cell membrane</keyword>
<dbReference type="Proteomes" id="UP000664332">
    <property type="component" value="Unassembled WGS sequence"/>
</dbReference>
<dbReference type="PROSITE" id="PS50895">
    <property type="entry name" value="SURF1"/>
    <property type="match status" value="1"/>
</dbReference>
<feature type="compositionally biased region" description="Low complexity" evidence="7">
    <location>
        <begin position="301"/>
        <end position="311"/>
    </location>
</feature>
<accession>A0A939DYA5</accession>
<comment type="similarity">
    <text evidence="2 6">Belongs to the SURF1 family.</text>
</comment>
<evidence type="ECO:0000256" key="5">
    <source>
        <dbReference type="ARBA" id="ARBA00023136"/>
    </source>
</evidence>
<comment type="subcellular location">
    <subcellularLocation>
        <location evidence="6">Cell membrane</location>
        <topology evidence="6">Multi-pass membrane protein</topology>
    </subcellularLocation>
    <subcellularLocation>
        <location evidence="1">Membrane</location>
    </subcellularLocation>
</comment>
<evidence type="ECO:0000256" key="7">
    <source>
        <dbReference type="SAM" id="MobiDB-lite"/>
    </source>
</evidence>
<protein>
    <recommendedName>
        <fullName evidence="6">SURF1-like protein</fullName>
    </recommendedName>
</protein>
<dbReference type="InterPro" id="IPR045214">
    <property type="entry name" value="Surf1/Surf4"/>
</dbReference>
<feature type="region of interest" description="Disordered" evidence="7">
    <location>
        <begin position="253"/>
        <end position="339"/>
    </location>
</feature>
<evidence type="ECO:0000256" key="1">
    <source>
        <dbReference type="ARBA" id="ARBA00004370"/>
    </source>
</evidence>
<dbReference type="CDD" id="cd06662">
    <property type="entry name" value="SURF1"/>
    <property type="match status" value="1"/>
</dbReference>